<gene>
    <name evidence="1" type="ORF">N8T08_004900</name>
</gene>
<sequence>MNNGPEQRPAWLQNVKHFFGPKRGLKTLDLVVLRVILACSASCNNLTAEQATESIRLAIEICDIVEPEQRECWIGANSSKIAKLCEKVTRSGIDLGVQILGATFMVSLLPASALPHGIPGLALQWLLHEDTARVLELLPLAYIPRLMEAIIVYSGQSAASGLLDYVISALQPSQATRAPSINRTQIARSILAGLQSLGSQVPSSAVAEVAVRQCRENINGMLESFPRRCSVTACRDFNTCQAAVVKLENDLFNDLFSFYLRSALAMKSSDQFDYATEMKTFGLFISRANGTTPSTKCQFRETKPLELRDTFSSLKIQDQSPSLRQDWRTGIAQTLEWNSRMGYDNMMQKIEEICYDLEKRCNGVEAPLRAVEDERDRLLREADELNSHNKQLYSELKQASGMTYNLQQDISRLESQAETASSRIDQLSASLETARKDLDDQRLESQESANSEREQARSKELELVASLTEMEEKLEDLQEQIVLQRGENDRVMEELDMMDQEKLAYSKRSASLEQQLLDLEREFEAQIEETHRHMNQQSDRIGQLLADRMEAESRGESLQAKLSEEVLESERLKTALQQLEESHKAEMSTLQEHSETQISKMTAESEKQRDEIASLQAGMQASASSATKELHARDKRIHYLEKKIQHMRDERSAKAREFSEAQQHIGRLMSVMGFKPDPASSKPPGKQQRPRPTSGPSLVATEEIQTHSPGEDTQSQHGRQTAESFGLNTTPTPPGERSPKRSRDYAFASTESPTPSHTSGKKSRESVSRRGTQQPGNRKVLEDATQNSQPVAQASSIPCSSQLESFQEGQVGGVTDENRLQEIDLDMDLEFSKDFLFTSTSVSEANDRRPPLGAQR</sequence>
<protein>
    <submittedName>
        <fullName evidence="1">Uncharacterized protein</fullName>
    </submittedName>
</protein>
<accession>A0ACC3B3Z0</accession>
<proteinExistence type="predicted"/>
<evidence type="ECO:0000313" key="2">
    <source>
        <dbReference type="Proteomes" id="UP001177260"/>
    </source>
</evidence>
<reference evidence="1 2" key="1">
    <citation type="journal article" date="2023" name="ACS Omega">
        <title>Identification of the Neoaspergillic Acid Biosynthesis Gene Cluster by Establishing an In Vitro CRISPR-Ribonucleoprotein Genetic System in Aspergillus melleus.</title>
        <authorList>
            <person name="Yuan B."/>
            <person name="Grau M.F."/>
            <person name="Murata R.M."/>
            <person name="Torok T."/>
            <person name="Venkateswaran K."/>
            <person name="Stajich J.E."/>
            <person name="Wang C.C.C."/>
        </authorList>
    </citation>
    <scope>NUCLEOTIDE SEQUENCE [LARGE SCALE GENOMIC DNA]</scope>
    <source>
        <strain evidence="1 2">IMV 1140</strain>
    </source>
</reference>
<comment type="caution">
    <text evidence="1">The sequence shown here is derived from an EMBL/GenBank/DDBJ whole genome shotgun (WGS) entry which is preliminary data.</text>
</comment>
<dbReference type="Proteomes" id="UP001177260">
    <property type="component" value="Unassembled WGS sequence"/>
</dbReference>
<keyword evidence="2" id="KW-1185">Reference proteome</keyword>
<name>A0ACC3B3Z0_9EURO</name>
<dbReference type="EMBL" id="JAOPJF010000028">
    <property type="protein sequence ID" value="KAK1144887.1"/>
    <property type="molecule type" value="Genomic_DNA"/>
</dbReference>
<organism evidence="1 2">
    <name type="scientific">Aspergillus melleus</name>
    <dbReference type="NCBI Taxonomy" id="138277"/>
    <lineage>
        <taxon>Eukaryota</taxon>
        <taxon>Fungi</taxon>
        <taxon>Dikarya</taxon>
        <taxon>Ascomycota</taxon>
        <taxon>Pezizomycotina</taxon>
        <taxon>Eurotiomycetes</taxon>
        <taxon>Eurotiomycetidae</taxon>
        <taxon>Eurotiales</taxon>
        <taxon>Aspergillaceae</taxon>
        <taxon>Aspergillus</taxon>
        <taxon>Aspergillus subgen. Circumdati</taxon>
    </lineage>
</organism>
<evidence type="ECO:0000313" key="1">
    <source>
        <dbReference type="EMBL" id="KAK1144887.1"/>
    </source>
</evidence>